<evidence type="ECO:0000313" key="1">
    <source>
        <dbReference type="EMBL" id="CAL97428.1"/>
    </source>
</evidence>
<organism evidence="1 2">
    <name type="scientific">Lactococcus lactis subsp. cremoris (strain MG1363)</name>
    <dbReference type="NCBI Taxonomy" id="416870"/>
    <lineage>
        <taxon>Bacteria</taxon>
        <taxon>Bacillati</taxon>
        <taxon>Bacillota</taxon>
        <taxon>Bacilli</taxon>
        <taxon>Lactobacillales</taxon>
        <taxon>Streptococcaceae</taxon>
        <taxon>Lactococcus</taxon>
        <taxon>Lactococcus cremoris subsp. cremoris</taxon>
    </lineage>
</organism>
<proteinExistence type="predicted"/>
<gene>
    <name evidence="1" type="primary">ps338</name>
    <name evidence="1" type="ordered locus">llmg_0832</name>
</gene>
<dbReference type="EMBL" id="AM406671">
    <property type="protein sequence ID" value="CAL97428.1"/>
    <property type="molecule type" value="Genomic_DNA"/>
</dbReference>
<evidence type="ECO:0000313" key="2">
    <source>
        <dbReference type="Proteomes" id="UP000000364"/>
    </source>
</evidence>
<dbReference type="KEGG" id="llm:llmg_0832"/>
<name>A2RJH6_LACLM</name>
<dbReference type="STRING" id="416870.llmg_0832"/>
<sequence length="176" mass="20178">MSILIIGDDDYPTKGLSTRMADKYCGFDIAAFIPSEISDKIDAFRRVISLIYGKIEAEQQIGKWATLSKIGTEVALEILQEKDVMLVNKKHNCCKIKKFLKENCHYKTVILLGGEAYKFKNTLEKLSIGLTILSYPHPSERSGDSIYWRDIDYIDIGTKYNKKEDLKKVFIIEKNK</sequence>
<dbReference type="HOGENOM" id="CLU_1530635_0_0_9"/>
<dbReference type="AlphaFoldDB" id="A2RJH6"/>
<dbReference type="RefSeq" id="WP_011834799.1">
    <property type="nucleotide sequence ID" value="NC_009004.1"/>
</dbReference>
<dbReference type="Proteomes" id="UP000000364">
    <property type="component" value="Chromosome"/>
</dbReference>
<reference evidence="1 2" key="1">
    <citation type="journal article" date="2007" name="J. Bacteriol.">
        <title>The complete genome sequence of the lactic acid bacterial paradigm Lactococcus lactis subsp. cremoris MG1363.</title>
        <authorList>
            <person name="Wegmann U."/>
            <person name="O'Connell-Motherway M."/>
            <person name="Zomer A."/>
            <person name="Buist G."/>
            <person name="Shearman C."/>
            <person name="Canchaya C."/>
            <person name="Ventura M."/>
            <person name="Goesmann A."/>
            <person name="Gasson M.J."/>
            <person name="Kuipers O.P."/>
            <person name="van Sinderen D."/>
            <person name="Kok J."/>
        </authorList>
    </citation>
    <scope>NUCLEOTIDE SEQUENCE [LARGE SCALE GENOMIC DNA]</scope>
    <source>
        <strain evidence="1 2">MG1363</strain>
    </source>
</reference>
<protein>
    <submittedName>
        <fullName evidence="1">Uncharacterized protein</fullName>
    </submittedName>
</protein>
<accession>A2RJH6</accession>